<dbReference type="GO" id="GO:0012505">
    <property type="term" value="C:endomembrane system"/>
    <property type="evidence" value="ECO:0007669"/>
    <property type="project" value="UniProtKB-SubCell"/>
</dbReference>
<comment type="subcellular location">
    <subcellularLocation>
        <location evidence="1">Endomembrane system</location>
        <topology evidence="1">Multi-pass membrane protein</topology>
    </subcellularLocation>
</comment>
<accession>A0A840Z1G7</accession>
<proteinExistence type="predicted"/>
<sequence length="133" mass="14687">MAGPETEQTAATTALSEWNSTQLAEDRTILALERTFAGWLRTGMASLGIGIGFLALFQELHPNWLPRALATLFILLGIFIFWSAERRASEAIERLHTHSIQRVSRRYLRAIALSVSIGAVILIAGLWSLTAQP</sequence>
<evidence type="ECO:0000256" key="3">
    <source>
        <dbReference type="ARBA" id="ARBA00022989"/>
    </source>
</evidence>
<keyword evidence="8" id="KW-1185">Reference proteome</keyword>
<keyword evidence="2 5" id="KW-0812">Transmembrane</keyword>
<feature type="domain" description="DUF202" evidence="6">
    <location>
        <begin position="27"/>
        <end position="88"/>
    </location>
</feature>
<keyword evidence="3 5" id="KW-1133">Transmembrane helix</keyword>
<evidence type="ECO:0000256" key="4">
    <source>
        <dbReference type="ARBA" id="ARBA00023136"/>
    </source>
</evidence>
<dbReference type="RefSeq" id="WP_184004335.1">
    <property type="nucleotide sequence ID" value="NZ_BAABIF010000001.1"/>
</dbReference>
<evidence type="ECO:0000256" key="1">
    <source>
        <dbReference type="ARBA" id="ARBA00004127"/>
    </source>
</evidence>
<dbReference type="AlphaFoldDB" id="A0A840Z1G7"/>
<evidence type="ECO:0000256" key="2">
    <source>
        <dbReference type="ARBA" id="ARBA00022692"/>
    </source>
</evidence>
<evidence type="ECO:0000256" key="5">
    <source>
        <dbReference type="SAM" id="Phobius"/>
    </source>
</evidence>
<dbReference type="InterPro" id="IPR003807">
    <property type="entry name" value="DUF202"/>
</dbReference>
<comment type="caution">
    <text evidence="7">The sequence shown here is derived from an EMBL/GenBank/DDBJ whole genome shotgun (WGS) entry which is preliminary data.</text>
</comment>
<evidence type="ECO:0000313" key="8">
    <source>
        <dbReference type="Proteomes" id="UP000554342"/>
    </source>
</evidence>
<feature type="transmembrane region" description="Helical" evidence="5">
    <location>
        <begin position="36"/>
        <end position="58"/>
    </location>
</feature>
<name>A0A840Z1G7_9SPHN</name>
<organism evidence="7 8">
    <name type="scientific">Stakelama sediminis</name>
    <dbReference type="NCBI Taxonomy" id="463200"/>
    <lineage>
        <taxon>Bacteria</taxon>
        <taxon>Pseudomonadati</taxon>
        <taxon>Pseudomonadota</taxon>
        <taxon>Alphaproteobacteria</taxon>
        <taxon>Sphingomonadales</taxon>
        <taxon>Sphingomonadaceae</taxon>
        <taxon>Stakelama</taxon>
    </lineage>
</organism>
<feature type="transmembrane region" description="Helical" evidence="5">
    <location>
        <begin position="64"/>
        <end position="84"/>
    </location>
</feature>
<feature type="transmembrane region" description="Helical" evidence="5">
    <location>
        <begin position="107"/>
        <end position="129"/>
    </location>
</feature>
<keyword evidence="4 5" id="KW-0472">Membrane</keyword>
<dbReference type="Pfam" id="PF02656">
    <property type="entry name" value="DUF202"/>
    <property type="match status" value="1"/>
</dbReference>
<dbReference type="Proteomes" id="UP000554342">
    <property type="component" value="Unassembled WGS sequence"/>
</dbReference>
<evidence type="ECO:0000259" key="6">
    <source>
        <dbReference type="Pfam" id="PF02656"/>
    </source>
</evidence>
<gene>
    <name evidence="7" type="ORF">FHR23_002473</name>
</gene>
<dbReference type="EMBL" id="JACIJI010000004">
    <property type="protein sequence ID" value="MBB5719532.1"/>
    <property type="molecule type" value="Genomic_DNA"/>
</dbReference>
<evidence type="ECO:0000313" key="7">
    <source>
        <dbReference type="EMBL" id="MBB5719532.1"/>
    </source>
</evidence>
<protein>
    <submittedName>
        <fullName evidence="7">Putative membrane protein</fullName>
    </submittedName>
</protein>
<reference evidence="7 8" key="1">
    <citation type="submission" date="2020-08" db="EMBL/GenBank/DDBJ databases">
        <title>Genomic Encyclopedia of Type Strains, Phase IV (KMG-IV): sequencing the most valuable type-strain genomes for metagenomic binning, comparative biology and taxonomic classification.</title>
        <authorList>
            <person name="Goeker M."/>
        </authorList>
    </citation>
    <scope>NUCLEOTIDE SEQUENCE [LARGE SCALE GENOMIC DNA]</scope>
    <source>
        <strain evidence="7 8">DSM 27203</strain>
    </source>
</reference>